<feature type="signal peptide" evidence="2">
    <location>
        <begin position="1"/>
        <end position="25"/>
    </location>
</feature>
<name>A0A2S6G8C3_9GAMM</name>
<evidence type="ECO:0000313" key="3">
    <source>
        <dbReference type="EMBL" id="PPK52503.1"/>
    </source>
</evidence>
<dbReference type="Proteomes" id="UP000239446">
    <property type="component" value="Unassembled WGS sequence"/>
</dbReference>
<evidence type="ECO:0000313" key="6">
    <source>
        <dbReference type="Proteomes" id="UP000239648"/>
    </source>
</evidence>
<protein>
    <submittedName>
        <fullName evidence="4">Uncharacterized protein</fullName>
    </submittedName>
</protein>
<feature type="compositionally biased region" description="Gly residues" evidence="1">
    <location>
        <begin position="49"/>
        <end position="89"/>
    </location>
</feature>
<evidence type="ECO:0000256" key="2">
    <source>
        <dbReference type="SAM" id="SignalP"/>
    </source>
</evidence>
<dbReference type="AlphaFoldDB" id="A0A2S6G8C3"/>
<evidence type="ECO:0000313" key="4">
    <source>
        <dbReference type="EMBL" id="PPK55475.1"/>
    </source>
</evidence>
<dbReference type="EMBL" id="PTIU01000005">
    <property type="protein sequence ID" value="PPK55475.1"/>
    <property type="molecule type" value="Genomic_DNA"/>
</dbReference>
<dbReference type="EMBL" id="PTIT01000005">
    <property type="protein sequence ID" value="PPK52503.1"/>
    <property type="molecule type" value="Genomic_DNA"/>
</dbReference>
<evidence type="ECO:0000313" key="5">
    <source>
        <dbReference type="Proteomes" id="UP000239446"/>
    </source>
</evidence>
<dbReference type="Proteomes" id="UP000239648">
    <property type="component" value="Unassembled WGS sequence"/>
</dbReference>
<evidence type="ECO:0000256" key="1">
    <source>
        <dbReference type="SAM" id="MobiDB-lite"/>
    </source>
</evidence>
<feature type="chain" id="PRO_5015684641" evidence="2">
    <location>
        <begin position="26"/>
        <end position="328"/>
    </location>
</feature>
<sequence>MKEQKLKLWMGVGVATLLASSGAWAGDGGEGGESGHDDMVKSADHGGEGGESGESYGGEGGENQGGEGGESQSHGGEGGEGGENHGGATGEAFSYFAAGGEGGEGGEGGSSTAPALSDGAQIAMIHMMQGHLMAARELIKSGEVAEGRPHLTHPWIEVYPMVESGLEAHGQNDLGKRLKALAEKAKDVDKWSDVSADFNAIWKSMDKALATIAGDQPESPATIAKVMLSLTKQAVLEYDEAQDDGRFVAEYEYQDGRGFVMAAREYLERNKAALMKQNKEAWRDSNKVLDELEEAWPTAVPPAQPVVKTSDLYATQARLELALSPYLY</sequence>
<dbReference type="RefSeq" id="WP_104415421.1">
    <property type="nucleotide sequence ID" value="NZ_PTIT01000005.1"/>
</dbReference>
<feature type="region of interest" description="Disordered" evidence="1">
    <location>
        <begin position="26"/>
        <end position="115"/>
    </location>
</feature>
<feature type="compositionally biased region" description="Basic and acidic residues" evidence="1">
    <location>
        <begin position="33"/>
        <end position="48"/>
    </location>
</feature>
<proteinExistence type="predicted"/>
<comment type="caution">
    <text evidence="4">The sequence shown here is derived from an EMBL/GenBank/DDBJ whole genome shotgun (WGS) entry which is preliminary data.</text>
</comment>
<reference evidence="4 5" key="2">
    <citation type="submission" date="2018-02" db="EMBL/GenBank/DDBJ databases">
        <title>Subsurface microbial communities from deep shales in Ohio and West Virginia, USA.</title>
        <authorList>
            <person name="Wrighton K."/>
        </authorList>
    </citation>
    <scope>NUCLEOTIDE SEQUENCE [LARGE SCALE GENOMIC DNA]</scope>
    <source>
        <strain evidence="4 5">UTICA-S1B9</strain>
    </source>
</reference>
<organism evidence="4 5">
    <name type="scientific">Marinobacter persicus</name>
    <dbReference type="NCBI Taxonomy" id="930118"/>
    <lineage>
        <taxon>Bacteria</taxon>
        <taxon>Pseudomonadati</taxon>
        <taxon>Pseudomonadota</taxon>
        <taxon>Gammaproteobacteria</taxon>
        <taxon>Pseudomonadales</taxon>
        <taxon>Marinobacteraceae</taxon>
        <taxon>Marinobacter</taxon>
    </lineage>
</organism>
<gene>
    <name evidence="4" type="ORF">B0H24_100556</name>
    <name evidence="3" type="ORF">BY455_10556</name>
</gene>
<reference evidence="3 6" key="1">
    <citation type="submission" date="2018-02" db="EMBL/GenBank/DDBJ databases">
        <title>Deep subsurface shale carbon reservoir microbial communities from Ohio and West Virginia, USA.</title>
        <authorList>
            <person name="Wrighton K."/>
        </authorList>
    </citation>
    <scope>NUCLEOTIDE SEQUENCE [LARGE SCALE GENOMIC DNA]</scope>
    <source>
        <strain evidence="3 6">UTICA-S1B6</strain>
    </source>
</reference>
<keyword evidence="2" id="KW-0732">Signal</keyword>
<feature type="compositionally biased region" description="Gly residues" evidence="1">
    <location>
        <begin position="99"/>
        <end position="109"/>
    </location>
</feature>
<accession>A0A2S6G8C3</accession>
<keyword evidence="6" id="KW-1185">Reference proteome</keyword>